<feature type="region of interest" description="Disordered" evidence="3">
    <location>
        <begin position="530"/>
        <end position="590"/>
    </location>
</feature>
<evidence type="ECO:0000259" key="4">
    <source>
        <dbReference type="Pfam" id="PF24513"/>
    </source>
</evidence>
<feature type="domain" description="DUF7593" evidence="4">
    <location>
        <begin position="1378"/>
        <end position="1514"/>
    </location>
</feature>
<feature type="compositionally biased region" description="Polar residues" evidence="3">
    <location>
        <begin position="951"/>
        <end position="961"/>
    </location>
</feature>
<dbReference type="Pfam" id="PF24513">
    <property type="entry name" value="DUF7593"/>
    <property type="match status" value="1"/>
</dbReference>
<feature type="compositionally biased region" description="Polar residues" evidence="3">
    <location>
        <begin position="335"/>
        <end position="347"/>
    </location>
</feature>
<comment type="caution">
    <text evidence="6">The sequence shown here is derived from an EMBL/GenBank/DDBJ whole genome shotgun (WGS) entry which is preliminary data.</text>
</comment>
<feature type="compositionally biased region" description="Basic and acidic residues" evidence="3">
    <location>
        <begin position="1177"/>
        <end position="1186"/>
    </location>
</feature>
<dbReference type="Proteomes" id="UP001375240">
    <property type="component" value="Unassembled WGS sequence"/>
</dbReference>
<feature type="compositionally biased region" description="Polar residues" evidence="3">
    <location>
        <begin position="22"/>
        <end position="31"/>
    </location>
</feature>
<feature type="compositionally biased region" description="Basic and acidic residues" evidence="3">
    <location>
        <begin position="1154"/>
        <end position="1164"/>
    </location>
</feature>
<dbReference type="SMART" id="SM00248">
    <property type="entry name" value="ANK"/>
    <property type="match status" value="4"/>
</dbReference>
<feature type="compositionally biased region" description="Basic and acidic residues" evidence="3">
    <location>
        <begin position="533"/>
        <end position="542"/>
    </location>
</feature>
<feature type="domain" description="KRIT1 ARM-repeats" evidence="5">
    <location>
        <begin position="577"/>
        <end position="737"/>
    </location>
</feature>
<keyword evidence="1" id="KW-0175">Coiled coil</keyword>
<dbReference type="Pfam" id="PF24521">
    <property type="entry name" value="Ank_KRIT1"/>
    <property type="match status" value="1"/>
</dbReference>
<keyword evidence="7" id="KW-1185">Reference proteome</keyword>
<dbReference type="GO" id="GO:0007005">
    <property type="term" value="P:mitochondrion organization"/>
    <property type="evidence" value="ECO:0007669"/>
    <property type="project" value="TreeGrafter"/>
</dbReference>
<feature type="compositionally biased region" description="Basic and acidic residues" evidence="3">
    <location>
        <begin position="982"/>
        <end position="1040"/>
    </location>
</feature>
<feature type="repeat" description="ANK" evidence="2">
    <location>
        <begin position="424"/>
        <end position="456"/>
    </location>
</feature>
<evidence type="ECO:0000313" key="6">
    <source>
        <dbReference type="EMBL" id="KAK6331129.1"/>
    </source>
</evidence>
<feature type="compositionally biased region" description="Basic and acidic residues" evidence="3">
    <location>
        <begin position="821"/>
        <end position="836"/>
    </location>
</feature>
<dbReference type="PANTHER" id="PTHR23075">
    <property type="entry name" value="PUTATIVE ATP-ASE"/>
    <property type="match status" value="1"/>
</dbReference>
<dbReference type="InterPro" id="IPR056015">
    <property type="entry name" value="DUF7593"/>
</dbReference>
<reference evidence="6 7" key="1">
    <citation type="submission" date="2019-10" db="EMBL/GenBank/DDBJ databases">
        <authorList>
            <person name="Palmer J.M."/>
        </authorList>
    </citation>
    <scope>NUCLEOTIDE SEQUENCE [LARGE SCALE GENOMIC DNA]</scope>
    <source>
        <strain evidence="6 7">TWF696</strain>
    </source>
</reference>
<feature type="compositionally biased region" description="Basic and acidic residues" evidence="3">
    <location>
        <begin position="890"/>
        <end position="904"/>
    </location>
</feature>
<gene>
    <name evidence="6" type="primary">HOS4</name>
    <name evidence="6" type="ORF">TWF696_003199</name>
</gene>
<feature type="compositionally biased region" description="Polar residues" evidence="3">
    <location>
        <begin position="840"/>
        <end position="855"/>
    </location>
</feature>
<feature type="compositionally biased region" description="Basic and acidic residues" evidence="3">
    <location>
        <begin position="736"/>
        <end position="781"/>
    </location>
</feature>
<feature type="compositionally biased region" description="Basic and acidic residues" evidence="3">
    <location>
        <begin position="103"/>
        <end position="126"/>
    </location>
</feature>
<feature type="compositionally biased region" description="Basic and acidic residues" evidence="3">
    <location>
        <begin position="868"/>
        <end position="883"/>
    </location>
</feature>
<dbReference type="GO" id="GO:0005739">
    <property type="term" value="C:mitochondrion"/>
    <property type="evidence" value="ECO:0007669"/>
    <property type="project" value="TreeGrafter"/>
</dbReference>
<dbReference type="Gene3D" id="1.25.40.20">
    <property type="entry name" value="Ankyrin repeat-containing domain"/>
    <property type="match status" value="2"/>
</dbReference>
<feature type="compositionally biased region" description="Low complexity" evidence="3">
    <location>
        <begin position="1"/>
        <end position="21"/>
    </location>
</feature>
<feature type="compositionally biased region" description="Polar residues" evidence="3">
    <location>
        <begin position="490"/>
        <end position="503"/>
    </location>
</feature>
<name>A0AAV9U0A3_9PEZI</name>
<dbReference type="InterPro" id="IPR002110">
    <property type="entry name" value="Ankyrin_rpt"/>
</dbReference>
<feature type="compositionally biased region" description="Polar residues" evidence="3">
    <location>
        <begin position="280"/>
        <end position="298"/>
    </location>
</feature>
<evidence type="ECO:0000256" key="3">
    <source>
        <dbReference type="SAM" id="MobiDB-lite"/>
    </source>
</evidence>
<feature type="compositionally biased region" description="Basic residues" evidence="3">
    <location>
        <begin position="383"/>
        <end position="393"/>
    </location>
</feature>
<dbReference type="PROSITE" id="PS50297">
    <property type="entry name" value="ANK_REP_REGION"/>
    <property type="match status" value="2"/>
</dbReference>
<evidence type="ECO:0000313" key="7">
    <source>
        <dbReference type="Proteomes" id="UP001375240"/>
    </source>
</evidence>
<feature type="region of interest" description="Disordered" evidence="3">
    <location>
        <begin position="480"/>
        <end position="511"/>
    </location>
</feature>
<feature type="region of interest" description="Disordered" evidence="3">
    <location>
        <begin position="736"/>
        <end position="1258"/>
    </location>
</feature>
<feature type="compositionally biased region" description="Basic and acidic residues" evidence="3">
    <location>
        <begin position="201"/>
        <end position="210"/>
    </location>
</feature>
<dbReference type="PROSITE" id="PS50088">
    <property type="entry name" value="ANK_REPEAT"/>
    <property type="match status" value="2"/>
</dbReference>
<evidence type="ECO:0000256" key="2">
    <source>
        <dbReference type="PROSITE-ProRule" id="PRU00023"/>
    </source>
</evidence>
<accession>A0AAV9U0A3</accession>
<dbReference type="GO" id="GO:0008270">
    <property type="term" value="F:zinc ion binding"/>
    <property type="evidence" value="ECO:0007669"/>
    <property type="project" value="TreeGrafter"/>
</dbReference>
<feature type="compositionally biased region" description="Low complexity" evidence="3">
    <location>
        <begin position="349"/>
        <end position="358"/>
    </location>
</feature>
<dbReference type="EMBL" id="JAVHNQ010000016">
    <property type="protein sequence ID" value="KAK6331129.1"/>
    <property type="molecule type" value="Genomic_DNA"/>
</dbReference>
<feature type="compositionally biased region" description="Basic and acidic residues" evidence="3">
    <location>
        <begin position="1193"/>
        <end position="1258"/>
    </location>
</feature>
<feature type="compositionally biased region" description="Low complexity" evidence="3">
    <location>
        <begin position="32"/>
        <end position="69"/>
    </location>
</feature>
<feature type="repeat" description="ANK" evidence="2">
    <location>
        <begin position="457"/>
        <end position="489"/>
    </location>
</feature>
<keyword evidence="2" id="KW-0040">ANK repeat</keyword>
<sequence length="1539" mass="172163">MTSSVSLPVSLSSTSSTPSSSAAINGISSHQASSASSSSSTTNPAASGAAPPTTAPTTTTSSTTAAAPPESHPDSDSEAETIVLLRSRGRSRGSRIPFDDSPDDARRSRKPNGDSRDSGDSKDARDSNSNSRPSVDDAYSSDLSSAPSSRAPSKRPLPTKDLPRKRTASPSRLTHSPPRRKIQKIHADDDAQKRRSLKRKARDDSLDRPAIDSSDDDADDRRRSPRGIRIKSSPPMSPPPLPSNGNSARSHSTRDSHTSTAQSSSSRSGHARKKSVPHSVASSSAGGKPALSNTSAATPSAGGLSAPKPIHKAKRSGGRPAPLHLTHDHSDADVKSTSSSRSNSPGLINNGNMRSSSNSRRRRPSFSGQASAASPARLIGPGHKMKRDKTGRNQLHKICSKGGLEEAKACFEAEPDLLNDADNAGYLPLHAAALAGHNDIVGWLIDEGALVDKPAEDLSTPLLDAVENMHVHVVNTLLEHGADPRHRNKAGQSSVDLASTIRQQSDDPEEEAKMGLIEDALRAALVKLRNKKRADEEARKMAATESSSSRAASVASPSHFSPPPQSNQISTSSSRRRTGRGEPTRNEFLWLDAGKGGQAKLKQASRDGDMEMAGKLLESGIVPDPESMMLAARGGHLDVLNLLVAFGGDCDPDPKDVVRQHTKDKSQFPLVAGEETPLLATIGRNNIEVLKLLLKSDTMKEPRRLDNRGRTYMEIARQRAGENWEEEVKMLQKVWDDAGPKSKKSSRERPDSSPVTTRKDRDKEKDRKSERREAKAAEEVKKPKRLRRRSASPAASSAVDDTAPSERERDLDLSPAIARSKLKDLDKQKRRDRAVESDYSAISDSNATVDSTKPTTTKKRRLVLGKDLAPKTTEKERPKDEKPQLSGLRKRSDDAEPAEQARRDKKEKKKPPPEDEDVDMADTPKIKKKVADPERNARRERSIDKRHREGSSSSARPTANDHTPDADMLTRRRKRLEDEAEVQNKSKSKDAETERPSKSKEERLAERESRRAEATKQKTRSEKSEKPEKPSSNDATKESEEAAAAALEQRKREKKKRREEALRESAAKEDSPVIKRAKDRDATASDLEKKPRPDKDRPTQSKDKEKEKDKDAMDIDTDPIPVKRKKHTGDADNTADDSSKLRKRKSNDDSPAPAEDKAGSRHSELANGRSNRGASSTRDDAKKVESNDDAMLTEERERELERERQRVEKEKEQREQERKEQERKKQEAKALEEKRREQERLEQQRREQERREQERLEQERLEKERLEKERLEKERLEKQRLEQQRLEQERLEQERLEQQRLERERLERERIEKEQKEAFLRAQELAEKREEERRRRLEVLRASERRLIGASLSLLDSTYHQSLALHTDNQARFDELRRIERLPHIYRLAAMADDKEAFAQTIWQNFCALMPLCIVEGSSNLVSNAQACVILGCPHDLDMQTFPNLEKRPATAAEKVSLKNNLHPVFASFGLPRPLEFDAMTEWERQEVEREKFLALDNIFLFKVSELYKILHSDERYRFIVDKHLHRGALPTVPLCVAD</sequence>
<protein>
    <submittedName>
        <fullName evidence="6">Set3 complex subunit</fullName>
    </submittedName>
</protein>
<feature type="compositionally biased region" description="Low complexity" evidence="3">
    <location>
        <begin position="136"/>
        <end position="156"/>
    </location>
</feature>
<feature type="compositionally biased region" description="Basic and acidic residues" evidence="3">
    <location>
        <begin position="1058"/>
        <end position="1113"/>
    </location>
</feature>
<dbReference type="InterPro" id="IPR056485">
    <property type="entry name" value="ARM_KRIT1"/>
</dbReference>
<dbReference type="SUPFAM" id="SSF48403">
    <property type="entry name" value="Ankyrin repeat"/>
    <property type="match status" value="1"/>
</dbReference>
<feature type="region of interest" description="Disordered" evidence="3">
    <location>
        <begin position="1"/>
        <end position="393"/>
    </location>
</feature>
<feature type="compositionally biased region" description="Basic and acidic residues" evidence="3">
    <location>
        <begin position="922"/>
        <end position="950"/>
    </location>
</feature>
<feature type="compositionally biased region" description="Low complexity" evidence="3">
    <location>
        <begin position="258"/>
        <end position="268"/>
    </location>
</feature>
<dbReference type="Pfam" id="PF12796">
    <property type="entry name" value="Ank_2"/>
    <property type="match status" value="1"/>
</dbReference>
<feature type="compositionally biased region" description="Low complexity" evidence="3">
    <location>
        <begin position="543"/>
        <end position="558"/>
    </location>
</feature>
<organism evidence="6 7">
    <name type="scientific">Orbilia brochopaga</name>
    <dbReference type="NCBI Taxonomy" id="3140254"/>
    <lineage>
        <taxon>Eukaryota</taxon>
        <taxon>Fungi</taxon>
        <taxon>Dikarya</taxon>
        <taxon>Ascomycota</taxon>
        <taxon>Pezizomycotina</taxon>
        <taxon>Orbiliomycetes</taxon>
        <taxon>Orbiliales</taxon>
        <taxon>Orbiliaceae</taxon>
        <taxon>Orbilia</taxon>
    </lineage>
</organism>
<evidence type="ECO:0000256" key="1">
    <source>
        <dbReference type="ARBA" id="ARBA00023054"/>
    </source>
</evidence>
<evidence type="ECO:0000259" key="5">
    <source>
        <dbReference type="Pfam" id="PF24521"/>
    </source>
</evidence>
<feature type="compositionally biased region" description="Basic and acidic residues" evidence="3">
    <location>
        <begin position="325"/>
        <end position="334"/>
    </location>
</feature>
<proteinExistence type="predicted"/>
<dbReference type="PANTHER" id="PTHR23075:SF0">
    <property type="entry name" value="ATPASE FAMILY AAA DOMAIN-CONTAINING PROTEIN 3"/>
    <property type="match status" value="1"/>
</dbReference>
<dbReference type="InterPro" id="IPR036770">
    <property type="entry name" value="Ankyrin_rpt-contain_sf"/>
</dbReference>